<protein>
    <submittedName>
        <fullName evidence="3">PLC-like phosphodiesterase</fullName>
    </submittedName>
</protein>
<evidence type="ECO:0000313" key="4">
    <source>
        <dbReference type="Proteomes" id="UP000235371"/>
    </source>
</evidence>
<feature type="domain" description="Phosphatidylinositol-specific phospholipase C X" evidence="2">
    <location>
        <begin position="107"/>
        <end position="229"/>
    </location>
</feature>
<dbReference type="InParanoid" id="A0A2J6SZH2"/>
<dbReference type="Gene3D" id="3.20.20.190">
    <property type="entry name" value="Phosphatidylinositol (PI) phosphodiesterase"/>
    <property type="match status" value="1"/>
</dbReference>
<dbReference type="InterPro" id="IPR000909">
    <property type="entry name" value="PLipase_C_PInositol-sp_X_dom"/>
</dbReference>
<dbReference type="AlphaFoldDB" id="A0A2J6SZH2"/>
<gene>
    <name evidence="3" type="ORF">K444DRAFT_536356</name>
</gene>
<name>A0A2J6SZH2_9HELO</name>
<dbReference type="GeneID" id="36583448"/>
<evidence type="ECO:0000313" key="3">
    <source>
        <dbReference type="EMBL" id="PMD56159.1"/>
    </source>
</evidence>
<dbReference type="GO" id="GO:0008081">
    <property type="term" value="F:phosphoric diester hydrolase activity"/>
    <property type="evidence" value="ECO:0007669"/>
    <property type="project" value="InterPro"/>
</dbReference>
<evidence type="ECO:0000259" key="2">
    <source>
        <dbReference type="Pfam" id="PF00388"/>
    </source>
</evidence>
<keyword evidence="1" id="KW-0732">Signal</keyword>
<reference evidence="3 4" key="1">
    <citation type="submission" date="2016-04" db="EMBL/GenBank/DDBJ databases">
        <title>A degradative enzymes factory behind the ericoid mycorrhizal symbiosis.</title>
        <authorList>
            <consortium name="DOE Joint Genome Institute"/>
            <person name="Martino E."/>
            <person name="Morin E."/>
            <person name="Grelet G."/>
            <person name="Kuo A."/>
            <person name="Kohler A."/>
            <person name="Daghino S."/>
            <person name="Barry K."/>
            <person name="Choi C."/>
            <person name="Cichocki N."/>
            <person name="Clum A."/>
            <person name="Copeland A."/>
            <person name="Hainaut M."/>
            <person name="Haridas S."/>
            <person name="Labutti K."/>
            <person name="Lindquist E."/>
            <person name="Lipzen A."/>
            <person name="Khouja H.-R."/>
            <person name="Murat C."/>
            <person name="Ohm R."/>
            <person name="Olson A."/>
            <person name="Spatafora J."/>
            <person name="Veneault-Fourrey C."/>
            <person name="Henrissat B."/>
            <person name="Grigoriev I."/>
            <person name="Martin F."/>
            <person name="Perotto S."/>
        </authorList>
    </citation>
    <scope>NUCLEOTIDE SEQUENCE [LARGE SCALE GENOMIC DNA]</scope>
    <source>
        <strain evidence="3 4">E</strain>
    </source>
</reference>
<dbReference type="PANTHER" id="PTHR13593">
    <property type="match status" value="1"/>
</dbReference>
<dbReference type="OrthoDB" id="1046782at2759"/>
<keyword evidence="4" id="KW-1185">Reference proteome</keyword>
<dbReference type="PROSITE" id="PS50007">
    <property type="entry name" value="PIPLC_X_DOMAIN"/>
    <property type="match status" value="1"/>
</dbReference>
<organism evidence="3 4">
    <name type="scientific">Hyaloscypha bicolor E</name>
    <dbReference type="NCBI Taxonomy" id="1095630"/>
    <lineage>
        <taxon>Eukaryota</taxon>
        <taxon>Fungi</taxon>
        <taxon>Dikarya</taxon>
        <taxon>Ascomycota</taxon>
        <taxon>Pezizomycotina</taxon>
        <taxon>Leotiomycetes</taxon>
        <taxon>Helotiales</taxon>
        <taxon>Hyaloscyphaceae</taxon>
        <taxon>Hyaloscypha</taxon>
        <taxon>Hyaloscypha bicolor</taxon>
    </lineage>
</organism>
<dbReference type="RefSeq" id="XP_024733063.1">
    <property type="nucleotide sequence ID" value="XM_024875368.1"/>
</dbReference>
<dbReference type="GO" id="GO:0006629">
    <property type="term" value="P:lipid metabolic process"/>
    <property type="evidence" value="ECO:0007669"/>
    <property type="project" value="InterPro"/>
</dbReference>
<feature type="chain" id="PRO_5014445937" evidence="1">
    <location>
        <begin position="17"/>
        <end position="387"/>
    </location>
</feature>
<dbReference type="SUPFAM" id="SSF51695">
    <property type="entry name" value="PLC-like phosphodiesterases"/>
    <property type="match status" value="1"/>
</dbReference>
<dbReference type="InterPro" id="IPR017946">
    <property type="entry name" value="PLC-like_Pdiesterase_TIM-brl"/>
</dbReference>
<dbReference type="InterPro" id="IPR051057">
    <property type="entry name" value="PI-PLC_domain"/>
</dbReference>
<dbReference type="CDD" id="cd08586">
    <property type="entry name" value="PI-PLCc_BcPLC_like"/>
    <property type="match status" value="1"/>
</dbReference>
<evidence type="ECO:0000256" key="1">
    <source>
        <dbReference type="SAM" id="SignalP"/>
    </source>
</evidence>
<dbReference type="Proteomes" id="UP000235371">
    <property type="component" value="Unassembled WGS sequence"/>
</dbReference>
<dbReference type="EMBL" id="KZ613848">
    <property type="protein sequence ID" value="PMD56159.1"/>
    <property type="molecule type" value="Genomic_DNA"/>
</dbReference>
<sequence>MKGLITTVLALGTALAFPAPRGTSSLSSLALQKVLSDASPILGAYAKSSLSTASWMHHYPDSTKLVHMNLPGVHDAQTWNYSQATQDALKHVTDLDGNTVYPPEIYRCQEKSIIDMLNAGIRVFDVRYAYDPTNSTLVFWHSEALMSETATVEDVLFGFYRWLDEQPSETLMLSFQYEGGTTINAKNDAATQMELFRTLTTPAAKKYFLQTKDQFGTLGEARGKITLLKRFDLDQLPASYGDALPGIHFSPALWTDDGVDIALTYNSAKNLTAYIEDYYQPNSPIGMGAAYNIELKLNATTQHLVKASGMYPDSLFWSFASSNYDVDSPPETPRIMALGNGTQLTPKGGVNQQLVPFLKGMKGKRVGIVMFDFFDTPGDLVQALLDL</sequence>
<proteinExistence type="predicted"/>
<accession>A0A2J6SZH2</accession>
<feature type="signal peptide" evidence="1">
    <location>
        <begin position="1"/>
        <end position="16"/>
    </location>
</feature>
<dbReference type="PANTHER" id="PTHR13593:SF116">
    <property type="entry name" value="PLC-LIKE PHOSPHODIESTERASE"/>
    <property type="match status" value="1"/>
</dbReference>
<dbReference type="Pfam" id="PF00388">
    <property type="entry name" value="PI-PLC-X"/>
    <property type="match status" value="1"/>
</dbReference>